<dbReference type="AlphaFoldDB" id="A0A066X2V9"/>
<dbReference type="HOGENOM" id="CLU_2468983_0_0_1"/>
<feature type="compositionally biased region" description="Polar residues" evidence="1">
    <location>
        <begin position="33"/>
        <end position="52"/>
    </location>
</feature>
<organism evidence="2 3">
    <name type="scientific">Colletotrichum sublineola</name>
    <name type="common">Sorghum anthracnose fungus</name>
    <dbReference type="NCBI Taxonomy" id="1173701"/>
    <lineage>
        <taxon>Eukaryota</taxon>
        <taxon>Fungi</taxon>
        <taxon>Dikarya</taxon>
        <taxon>Ascomycota</taxon>
        <taxon>Pezizomycotina</taxon>
        <taxon>Sordariomycetes</taxon>
        <taxon>Hypocreomycetidae</taxon>
        <taxon>Glomerellales</taxon>
        <taxon>Glomerellaceae</taxon>
        <taxon>Colletotrichum</taxon>
        <taxon>Colletotrichum graminicola species complex</taxon>
    </lineage>
</organism>
<proteinExistence type="predicted"/>
<feature type="region of interest" description="Disordered" evidence="1">
    <location>
        <begin position="26"/>
        <end position="53"/>
    </location>
</feature>
<evidence type="ECO:0000313" key="3">
    <source>
        <dbReference type="Proteomes" id="UP000027238"/>
    </source>
</evidence>
<accession>A0A066X2V9</accession>
<dbReference type="EMBL" id="JMSE01001362">
    <property type="protein sequence ID" value="KDN62019.1"/>
    <property type="molecule type" value="Genomic_DNA"/>
</dbReference>
<keyword evidence="3" id="KW-1185">Reference proteome</keyword>
<gene>
    <name evidence="2" type="ORF">CSUB01_02203</name>
</gene>
<reference evidence="3" key="1">
    <citation type="journal article" date="2014" name="Genome Announc.">
        <title>Draft genome sequence of Colletotrichum sublineola, a destructive pathogen of cultivated sorghum.</title>
        <authorList>
            <person name="Baroncelli R."/>
            <person name="Sanz-Martin J.M."/>
            <person name="Rech G.E."/>
            <person name="Sukno S.A."/>
            <person name="Thon M.R."/>
        </authorList>
    </citation>
    <scope>NUCLEOTIDE SEQUENCE [LARGE SCALE GENOMIC DNA]</scope>
    <source>
        <strain evidence="3">TX430BB</strain>
    </source>
</reference>
<comment type="caution">
    <text evidence="2">The sequence shown here is derived from an EMBL/GenBank/DDBJ whole genome shotgun (WGS) entry which is preliminary data.</text>
</comment>
<protein>
    <submittedName>
        <fullName evidence="2">Uncharacterized protein</fullName>
    </submittedName>
</protein>
<evidence type="ECO:0000256" key="1">
    <source>
        <dbReference type="SAM" id="MobiDB-lite"/>
    </source>
</evidence>
<name>A0A066X2V9_COLSU</name>
<sequence length="88" mass="9612">MASTAAANRPALGGVLRSAVDSQANLKLAAPTEQPSKARNPFSTHPVYSTTGGRAKEYKRDRFTFTYFSNLLPTSHPHPQTYPFISSE</sequence>
<evidence type="ECO:0000313" key="2">
    <source>
        <dbReference type="EMBL" id="KDN62019.1"/>
    </source>
</evidence>
<dbReference type="Proteomes" id="UP000027238">
    <property type="component" value="Unassembled WGS sequence"/>
</dbReference>